<protein>
    <recommendedName>
        <fullName evidence="3">SGNH hydrolase-type esterase domain-containing protein</fullName>
    </recommendedName>
</protein>
<proteinExistence type="predicted"/>
<keyword evidence="2" id="KW-1185">Reference proteome</keyword>
<dbReference type="STRING" id="1121322.SAMN02745136_01380"/>
<dbReference type="InterPro" id="IPR036514">
    <property type="entry name" value="SGNH_hydro_sf"/>
</dbReference>
<accession>A0A1M6NNU8</accession>
<evidence type="ECO:0000313" key="2">
    <source>
        <dbReference type="Proteomes" id="UP000184386"/>
    </source>
</evidence>
<evidence type="ECO:0000313" key="1">
    <source>
        <dbReference type="EMBL" id="SHJ97328.1"/>
    </source>
</evidence>
<organism evidence="1 2">
    <name type="scientific">Anaerocolumna jejuensis DSM 15929</name>
    <dbReference type="NCBI Taxonomy" id="1121322"/>
    <lineage>
        <taxon>Bacteria</taxon>
        <taxon>Bacillati</taxon>
        <taxon>Bacillota</taxon>
        <taxon>Clostridia</taxon>
        <taxon>Lachnospirales</taxon>
        <taxon>Lachnospiraceae</taxon>
        <taxon>Anaerocolumna</taxon>
    </lineage>
</organism>
<dbReference type="AlphaFoldDB" id="A0A1M6NNU8"/>
<dbReference type="EMBL" id="FRAC01000008">
    <property type="protein sequence ID" value="SHJ97328.1"/>
    <property type="molecule type" value="Genomic_DNA"/>
</dbReference>
<evidence type="ECO:0008006" key="3">
    <source>
        <dbReference type="Google" id="ProtNLM"/>
    </source>
</evidence>
<dbReference type="Gene3D" id="3.40.50.1110">
    <property type="entry name" value="SGNH hydrolase"/>
    <property type="match status" value="1"/>
</dbReference>
<gene>
    <name evidence="1" type="ORF">SAMN02745136_01380</name>
</gene>
<sequence length="267" mass="29727">MGDSMTEAGIWPARLAEKLQCNVHRHCKGGLGMLEIVDGGVGAEGNLAPLSSELVRPMDLIIFYAGYNNRGIPDGIPGECYSPENQTGITIAGMMQYCINRIYEELRKAENLSCRLLIVTPHCAGRYPYIDADGYGEFPAGTGRTMESLSGRMKEVAQRNNIAVCDLWHNSGINKYTWSIYGACREEANENYSPFLLDPLGNPVSMERVSYERGKTYYQKRNGAVVLEEYTDITPYPYNGDQLHCSREGYYLIGDLIAGVVKKMFGE</sequence>
<dbReference type="Proteomes" id="UP000184386">
    <property type="component" value="Unassembled WGS sequence"/>
</dbReference>
<name>A0A1M6NNU8_9FIRM</name>
<reference evidence="1 2" key="1">
    <citation type="submission" date="2016-11" db="EMBL/GenBank/DDBJ databases">
        <authorList>
            <person name="Jaros S."/>
            <person name="Januszkiewicz K."/>
            <person name="Wedrychowicz H."/>
        </authorList>
    </citation>
    <scope>NUCLEOTIDE SEQUENCE [LARGE SCALE GENOMIC DNA]</scope>
    <source>
        <strain evidence="1 2">DSM 15929</strain>
    </source>
</reference>
<dbReference type="SUPFAM" id="SSF52266">
    <property type="entry name" value="SGNH hydrolase"/>
    <property type="match status" value="1"/>
</dbReference>